<feature type="transmembrane region" description="Helical" evidence="8">
    <location>
        <begin position="508"/>
        <end position="532"/>
    </location>
</feature>
<dbReference type="PANTHER" id="PTHR43341">
    <property type="entry name" value="AMINO ACID PERMEASE"/>
    <property type="match status" value="1"/>
</dbReference>
<evidence type="ECO:0000256" key="7">
    <source>
        <dbReference type="ARBA" id="ARBA00023136"/>
    </source>
</evidence>
<dbReference type="PANTHER" id="PTHR43341:SF17">
    <property type="entry name" value="GENERAL AMINO ACID PERMEASE AGP1-RELATED"/>
    <property type="match status" value="1"/>
</dbReference>
<keyword evidence="11" id="KW-1185">Reference proteome</keyword>
<protein>
    <recommendedName>
        <fullName evidence="9">Amino acid permease/ SLC12A domain-containing protein</fullName>
    </recommendedName>
</protein>
<dbReference type="PROSITE" id="PS00218">
    <property type="entry name" value="AMINO_ACID_PERMEASE_1"/>
    <property type="match status" value="1"/>
</dbReference>
<comment type="similarity">
    <text evidence="2">Belongs to the amino acid-polyamine-organocation (APC) superfamily. YAT (TC 2.A.3.10) family.</text>
</comment>
<dbReference type="Gene3D" id="1.20.1740.10">
    <property type="entry name" value="Amino acid/polyamine transporter I"/>
    <property type="match status" value="1"/>
</dbReference>
<dbReference type="KEGG" id="kaf:KAFR_0D00510"/>
<dbReference type="AlphaFoldDB" id="H2ATJ8"/>
<evidence type="ECO:0000256" key="6">
    <source>
        <dbReference type="ARBA" id="ARBA00022989"/>
    </source>
</evidence>
<reference evidence="10 11" key="1">
    <citation type="journal article" date="2011" name="Proc. Natl. Acad. Sci. U.S.A.">
        <title>Evolutionary erosion of yeast sex chromosomes by mating-type switching accidents.</title>
        <authorList>
            <person name="Gordon J.L."/>
            <person name="Armisen D."/>
            <person name="Proux-Wera E."/>
            <person name="Oheigeartaigh S.S."/>
            <person name="Byrne K.P."/>
            <person name="Wolfe K.H."/>
        </authorList>
    </citation>
    <scope>NUCLEOTIDE SEQUENCE [LARGE SCALE GENOMIC DNA]</scope>
    <source>
        <strain evidence="11">ATCC 22294 / BCRC 22015 / CBS 2517 / CECT 1963 / NBRC 1671 / NRRL Y-8276</strain>
    </source>
</reference>
<dbReference type="InterPro" id="IPR004841">
    <property type="entry name" value="AA-permease/SLC12A_dom"/>
</dbReference>
<keyword evidence="4 8" id="KW-0812">Transmembrane</keyword>
<sequence>MIDTPGSSKESYEKNDITKSSAKFNDVDVIDIDSAERNYELPTSSTTHSRFRNFIDSFKPPETTHHIETDMNPILSHQSVFDDAKVEISQVDDELNEKLKKTIQPRHVVMMSLGTGIGTGLLVGNGTTLAHAGPAGLVIGYAIMASCIYCIIQAVGEMAVNYLTLVGGFNAYPGFLVDPALNFSIAWIYCIQWFCVCPLELVTASMTIQYWTTKVNADIFVLIFYILVLAINIFGGARGYAETEFICNSCKILMMIGFFILGIVIICGGAGNDGFIGGKYWRDPGAFRGSDGPNRFKGVVSTLVTAAFSFGQTEFLAITASEQSNPRKAIPSAAKKVIYRALLIYLASIIIVGLLVPYDSSELLGSSSAATKASPYVLAVSTHGVRVVPHFINAVILISVFSVADSAFYSSSRMLLTLARQGYAPKVFTFVDRTGRPSLGFLVGAVIAVMAFCACSSKETEVFNWLLAISGLSQVFTWALICLSHIRFRRAMKVQGRSIDEIGYKSQVGVWGSAYAFVMMILIMIGQCWVGIVPVGEGSADVQAFFQDYLAMPVFIVLYLGYKIWKRDWRLFIRAKDIDLISHRHIHDPEILRQEREEYQEKLRNGPVWRRVYDFWC</sequence>
<dbReference type="InterPro" id="IPR004840">
    <property type="entry name" value="Amino_acid_permease_CS"/>
</dbReference>
<dbReference type="Proteomes" id="UP000005220">
    <property type="component" value="Chromosome 4"/>
</dbReference>
<feature type="transmembrane region" description="Helical" evidence="8">
    <location>
        <begin position="132"/>
        <end position="152"/>
    </location>
</feature>
<dbReference type="GO" id="GO:0015171">
    <property type="term" value="F:amino acid transmembrane transporter activity"/>
    <property type="evidence" value="ECO:0007669"/>
    <property type="project" value="TreeGrafter"/>
</dbReference>
<dbReference type="InterPro" id="IPR050524">
    <property type="entry name" value="APC_YAT"/>
</dbReference>
<evidence type="ECO:0000313" key="10">
    <source>
        <dbReference type="EMBL" id="CCF57698.1"/>
    </source>
</evidence>
<name>H2ATJ8_KAZAF</name>
<evidence type="ECO:0000256" key="5">
    <source>
        <dbReference type="ARBA" id="ARBA00022970"/>
    </source>
</evidence>
<evidence type="ECO:0000256" key="4">
    <source>
        <dbReference type="ARBA" id="ARBA00022692"/>
    </source>
</evidence>
<feature type="transmembrane region" description="Helical" evidence="8">
    <location>
        <begin position="463"/>
        <end position="488"/>
    </location>
</feature>
<keyword evidence="5" id="KW-0029">Amino-acid transport</keyword>
<dbReference type="InterPro" id="IPR004762">
    <property type="entry name" value="Amino_acid_permease_fungi"/>
</dbReference>
<feature type="transmembrane region" description="Helical" evidence="8">
    <location>
        <begin position="219"/>
        <end position="240"/>
    </location>
</feature>
<dbReference type="NCBIfam" id="TIGR00913">
    <property type="entry name" value="2A0310"/>
    <property type="match status" value="1"/>
</dbReference>
<dbReference type="GeneID" id="13885656"/>
<feature type="transmembrane region" description="Helical" evidence="8">
    <location>
        <begin position="439"/>
        <end position="457"/>
    </location>
</feature>
<evidence type="ECO:0000256" key="3">
    <source>
        <dbReference type="ARBA" id="ARBA00022448"/>
    </source>
</evidence>
<dbReference type="InParanoid" id="H2ATJ8"/>
<evidence type="ECO:0000256" key="8">
    <source>
        <dbReference type="SAM" id="Phobius"/>
    </source>
</evidence>
<evidence type="ECO:0000256" key="1">
    <source>
        <dbReference type="ARBA" id="ARBA00004141"/>
    </source>
</evidence>
<dbReference type="EMBL" id="HE650824">
    <property type="protein sequence ID" value="CCF57698.1"/>
    <property type="molecule type" value="Genomic_DNA"/>
</dbReference>
<keyword evidence="7 8" id="KW-0472">Membrane</keyword>
<feature type="transmembrane region" description="Helical" evidence="8">
    <location>
        <begin position="108"/>
        <end position="126"/>
    </location>
</feature>
<feature type="domain" description="Amino acid permease/ SLC12A" evidence="9">
    <location>
        <begin position="107"/>
        <end position="573"/>
    </location>
</feature>
<organism evidence="10 11">
    <name type="scientific">Kazachstania africana (strain ATCC 22294 / BCRC 22015 / CBS 2517 / CECT 1963 / NBRC 1671 / NRRL Y-8276)</name>
    <name type="common">Yeast</name>
    <name type="synonym">Kluyveromyces africanus</name>
    <dbReference type="NCBI Taxonomy" id="1071382"/>
    <lineage>
        <taxon>Eukaryota</taxon>
        <taxon>Fungi</taxon>
        <taxon>Dikarya</taxon>
        <taxon>Ascomycota</taxon>
        <taxon>Saccharomycotina</taxon>
        <taxon>Saccharomycetes</taxon>
        <taxon>Saccharomycetales</taxon>
        <taxon>Saccharomycetaceae</taxon>
        <taxon>Kazachstania</taxon>
    </lineage>
</organism>
<feature type="transmembrane region" description="Helical" evidence="8">
    <location>
        <begin position="159"/>
        <end position="177"/>
    </location>
</feature>
<dbReference type="HOGENOM" id="CLU_007946_12_0_1"/>
<feature type="transmembrane region" description="Helical" evidence="8">
    <location>
        <begin position="183"/>
        <end position="207"/>
    </location>
</feature>
<dbReference type="Pfam" id="PF00324">
    <property type="entry name" value="AA_permease"/>
    <property type="match status" value="1"/>
</dbReference>
<evidence type="ECO:0000256" key="2">
    <source>
        <dbReference type="ARBA" id="ARBA00006983"/>
    </source>
</evidence>
<dbReference type="GO" id="GO:0016020">
    <property type="term" value="C:membrane"/>
    <property type="evidence" value="ECO:0007669"/>
    <property type="project" value="UniProtKB-SubCell"/>
</dbReference>
<proteinExistence type="inferred from homology"/>
<feature type="transmembrane region" description="Helical" evidence="8">
    <location>
        <begin position="544"/>
        <end position="562"/>
    </location>
</feature>
<dbReference type="eggNOG" id="KOG1286">
    <property type="taxonomic scope" value="Eukaryota"/>
</dbReference>
<accession>H2ATJ8</accession>
<dbReference type="RefSeq" id="XP_003956833.1">
    <property type="nucleotide sequence ID" value="XM_003956784.1"/>
</dbReference>
<dbReference type="OrthoDB" id="3900342at2759"/>
<evidence type="ECO:0000259" key="9">
    <source>
        <dbReference type="Pfam" id="PF00324"/>
    </source>
</evidence>
<comment type="subcellular location">
    <subcellularLocation>
        <location evidence="1">Membrane</location>
        <topology evidence="1">Multi-pass membrane protein</topology>
    </subcellularLocation>
</comment>
<feature type="transmembrane region" description="Helical" evidence="8">
    <location>
        <begin position="337"/>
        <end position="358"/>
    </location>
</feature>
<gene>
    <name evidence="10" type="primary">KAFR0D00510</name>
    <name evidence="10" type="ORF">KAFR_0D00510</name>
</gene>
<feature type="transmembrane region" description="Helical" evidence="8">
    <location>
        <begin position="391"/>
        <end position="410"/>
    </location>
</feature>
<keyword evidence="3" id="KW-0813">Transport</keyword>
<dbReference type="FunFam" id="1.20.1740.10:FF:000017">
    <property type="entry name" value="Amino acid permease"/>
    <property type="match status" value="1"/>
</dbReference>
<dbReference type="PIRSF" id="PIRSF006060">
    <property type="entry name" value="AA_transporter"/>
    <property type="match status" value="1"/>
</dbReference>
<keyword evidence="6 8" id="KW-1133">Transmembrane helix</keyword>
<evidence type="ECO:0000313" key="11">
    <source>
        <dbReference type="Proteomes" id="UP000005220"/>
    </source>
</evidence>
<feature type="transmembrane region" description="Helical" evidence="8">
    <location>
        <begin position="252"/>
        <end position="272"/>
    </location>
</feature>